<dbReference type="RefSeq" id="XP_024322416.1">
    <property type="nucleotide sequence ID" value="XM_024469425.1"/>
</dbReference>
<name>A0A177A4D5_9PEZI</name>
<feature type="signal peptide" evidence="1">
    <location>
        <begin position="1"/>
        <end position="20"/>
    </location>
</feature>
<gene>
    <name evidence="2" type="ORF">VC83_05811</name>
</gene>
<dbReference type="VEuPathDB" id="FungiDB:GMDG_06358"/>
<reference evidence="2" key="1">
    <citation type="submission" date="2016-03" db="EMBL/GenBank/DDBJ databases">
        <title>Updated assembly of Pseudogymnoascus destructans, the fungus causing white-nose syndrome of bats.</title>
        <authorList>
            <person name="Palmer J.M."/>
            <person name="Drees K.P."/>
            <person name="Foster J.T."/>
            <person name="Lindner D.L."/>
        </authorList>
    </citation>
    <scope>NUCLEOTIDE SEQUENCE [LARGE SCALE GENOMIC DNA]</scope>
    <source>
        <strain evidence="2">20631-21</strain>
    </source>
</reference>
<proteinExistence type="predicted"/>
<organism evidence="2">
    <name type="scientific">Pseudogymnoascus destructans</name>
    <dbReference type="NCBI Taxonomy" id="655981"/>
    <lineage>
        <taxon>Eukaryota</taxon>
        <taxon>Fungi</taxon>
        <taxon>Dikarya</taxon>
        <taxon>Ascomycota</taxon>
        <taxon>Pezizomycotina</taxon>
        <taxon>Leotiomycetes</taxon>
        <taxon>Thelebolales</taxon>
        <taxon>Thelebolaceae</taxon>
        <taxon>Pseudogymnoascus</taxon>
    </lineage>
</organism>
<evidence type="ECO:0000256" key="1">
    <source>
        <dbReference type="SAM" id="SignalP"/>
    </source>
</evidence>
<keyword evidence="1" id="KW-0732">Signal</keyword>
<protein>
    <submittedName>
        <fullName evidence="2">Uncharacterized protein</fullName>
    </submittedName>
</protein>
<dbReference type="Proteomes" id="UP000077154">
    <property type="component" value="Unassembled WGS sequence"/>
</dbReference>
<dbReference type="EMBL" id="KV441401">
    <property type="protein sequence ID" value="OAF57125.1"/>
    <property type="molecule type" value="Genomic_DNA"/>
</dbReference>
<dbReference type="AlphaFoldDB" id="A0A177A4D5"/>
<evidence type="ECO:0000313" key="2">
    <source>
        <dbReference type="EMBL" id="OAF57125.1"/>
    </source>
</evidence>
<dbReference type="OrthoDB" id="10364170at2759"/>
<feature type="chain" id="PRO_5008056328" evidence="1">
    <location>
        <begin position="21"/>
        <end position="120"/>
    </location>
</feature>
<dbReference type="GeneID" id="36288875"/>
<accession>A0A177A4D5</accession>
<sequence length="120" mass="13856">MAWGSALLHRSLMMISRLTASPCNQGRRDAGDGTDHSQLCLEIEKLSNKFDKRQDDMLNSVLKQVNTGLEQNVAFRKQNDALLKHNDAFKKQNEAGRTHYRSKRLFFSSVPMWMPWPFSE</sequence>